<evidence type="ECO:0000259" key="13">
    <source>
        <dbReference type="PROSITE" id="PS50893"/>
    </source>
</evidence>
<sequence>MTAIATPPALALRAVSQRFALESGILEVLHDISLTITAGEMVAIMGPSGSGKSTLMNILGCLDTPSDGEYAVDGIAVHTLPADARAQLRREKFGFVFQRYQLIPTLSVIENIEMPARYGNDSRLVRREKARHLLTELGLSGFEHRHVTQLSGGQQQRVSLARALINGGTIILADEPTGALDRQSSQAVMLLLQRLHRQGHTVIVITHDPDVARYAERKIQLRDGRIIADRRQTSLHKKLPASAPRPVLAKHERRPLEGWLDVLVGAWRTLKAHRLRSSLTLLGIVIGIVSVVTLNAAGEGARRYVMKTLSSLGGNVITLSAGRGLGDDLAAQSRALRERDLAMLSAQPWITSLSPQVTLALRIRWQRVDTNANVHGVSADYLKTASLSLVRGRSLLPYDIDQHAAVVVIDENLMNKLFPAHQDPLGTILLLGNLPCRVVGVVRNGAALPAPVFNLWLPWSTANSRLLGQDWFNTITITLPDAMPTAAAREALHHRLLQLHGREDFSLQDNAAFIHSIEKTSLALRLFLWLIALVSLLVGGIGVMNIMLVSVTERTRETGIRMAVGARQRDIQSQFLAEAILLCLVGAAVGIGLSLALGGLFAFLMPDWQLVYSVRAMLMATGCALVVGILSGWLPARKAARRDPAEALTRE</sequence>
<dbReference type="Pfam" id="PF02687">
    <property type="entry name" value="FtsX"/>
    <property type="match status" value="1"/>
</dbReference>
<keyword evidence="3" id="KW-1003">Cell membrane</keyword>
<feature type="transmembrane region" description="Helical" evidence="12">
    <location>
        <begin position="579"/>
        <end position="604"/>
    </location>
</feature>
<comment type="subcellular location">
    <subcellularLocation>
        <location evidence="1">Cell inner membrane</location>
        <topology evidence="1">Multi-pass membrane protein</topology>
    </subcellularLocation>
</comment>
<dbReference type="GO" id="GO:0005524">
    <property type="term" value="F:ATP binding"/>
    <property type="evidence" value="ECO:0007669"/>
    <property type="project" value="UniProtKB-KW"/>
</dbReference>
<dbReference type="InterPro" id="IPR003593">
    <property type="entry name" value="AAA+_ATPase"/>
</dbReference>
<evidence type="ECO:0000256" key="9">
    <source>
        <dbReference type="ARBA" id="ARBA00022989"/>
    </source>
</evidence>
<dbReference type="Pfam" id="PF12704">
    <property type="entry name" value="MacB_PCD"/>
    <property type="match status" value="1"/>
</dbReference>
<dbReference type="Gene3D" id="3.40.50.300">
    <property type="entry name" value="P-loop containing nucleotide triphosphate hydrolases"/>
    <property type="match status" value="1"/>
</dbReference>
<dbReference type="PANTHER" id="PTHR30572">
    <property type="entry name" value="MEMBRANE COMPONENT OF TRANSPORTER-RELATED"/>
    <property type="match status" value="1"/>
</dbReference>
<dbReference type="PROSITE" id="PS50893">
    <property type="entry name" value="ABC_TRANSPORTER_2"/>
    <property type="match status" value="1"/>
</dbReference>
<feature type="transmembrane region" description="Helical" evidence="12">
    <location>
        <begin position="526"/>
        <end position="551"/>
    </location>
</feature>
<evidence type="ECO:0000313" key="14">
    <source>
        <dbReference type="EMBL" id="WAT02147.1"/>
    </source>
</evidence>
<keyword evidence="4" id="KW-0997">Cell inner membrane</keyword>
<dbReference type="RefSeq" id="WP_052673421.1">
    <property type="nucleotide sequence ID" value="NZ_CP114058.1"/>
</dbReference>
<accession>A0ABY7HT12</accession>
<dbReference type="InterPro" id="IPR027417">
    <property type="entry name" value="P-loop_NTPase"/>
</dbReference>
<dbReference type="InterPro" id="IPR017871">
    <property type="entry name" value="ABC_transporter-like_CS"/>
</dbReference>
<evidence type="ECO:0000256" key="1">
    <source>
        <dbReference type="ARBA" id="ARBA00004429"/>
    </source>
</evidence>
<evidence type="ECO:0000256" key="4">
    <source>
        <dbReference type="ARBA" id="ARBA00022519"/>
    </source>
</evidence>
<keyword evidence="15" id="KW-1185">Reference proteome</keyword>
<evidence type="ECO:0000256" key="11">
    <source>
        <dbReference type="ARBA" id="ARBA00038388"/>
    </source>
</evidence>
<proteinExistence type="inferred from homology"/>
<evidence type="ECO:0000256" key="2">
    <source>
        <dbReference type="ARBA" id="ARBA00022448"/>
    </source>
</evidence>
<name>A0ABY7HT12_9GAMM</name>
<dbReference type="Pfam" id="PF00005">
    <property type="entry name" value="ABC_tran"/>
    <property type="match status" value="1"/>
</dbReference>
<dbReference type="InterPro" id="IPR017911">
    <property type="entry name" value="MacB-like_ATP-bd"/>
</dbReference>
<reference evidence="14" key="1">
    <citation type="submission" date="2022-12" db="EMBL/GenBank/DDBJ databases">
        <title>Complete genome sequence of an Australian strain of Rouxiella badensis DAR84756 and resolution of the R. badensis DSM100043 and R. chamberiensis DSM28324 genomes.</title>
        <authorList>
            <person name="Paul S."/>
            <person name="Anderson P.J."/>
            <person name="Maynard G."/>
            <person name="Dyall-Smith M."/>
            <person name="Kudinha T."/>
        </authorList>
    </citation>
    <scope>NUCLEOTIDE SEQUENCE</scope>
    <source>
        <strain evidence="14">DSM 28324</strain>
    </source>
</reference>
<feature type="domain" description="ABC transporter" evidence="13">
    <location>
        <begin position="12"/>
        <end position="248"/>
    </location>
</feature>
<dbReference type="EMBL" id="CP114058">
    <property type="protein sequence ID" value="WAT02147.1"/>
    <property type="molecule type" value="Genomic_DNA"/>
</dbReference>
<keyword evidence="2" id="KW-0813">Transport</keyword>
<keyword evidence="10 12" id="KW-0472">Membrane</keyword>
<evidence type="ECO:0000313" key="15">
    <source>
        <dbReference type="Proteomes" id="UP001164712"/>
    </source>
</evidence>
<keyword evidence="7 14" id="KW-0067">ATP-binding</keyword>
<gene>
    <name evidence="14" type="ORF">O1V66_05655</name>
</gene>
<dbReference type="InterPro" id="IPR003838">
    <property type="entry name" value="ABC3_permease_C"/>
</dbReference>
<dbReference type="Proteomes" id="UP001164712">
    <property type="component" value="Chromosome"/>
</dbReference>
<keyword evidence="9 12" id="KW-1133">Transmembrane helix</keyword>
<dbReference type="CDD" id="cd03255">
    <property type="entry name" value="ABC_MJ0796_LolCDE_FtsE"/>
    <property type="match status" value="1"/>
</dbReference>
<evidence type="ECO:0000256" key="5">
    <source>
        <dbReference type="ARBA" id="ARBA00022692"/>
    </source>
</evidence>
<evidence type="ECO:0000256" key="7">
    <source>
        <dbReference type="ARBA" id="ARBA00022840"/>
    </source>
</evidence>
<dbReference type="SMART" id="SM00382">
    <property type="entry name" value="AAA"/>
    <property type="match status" value="1"/>
</dbReference>
<evidence type="ECO:0000256" key="6">
    <source>
        <dbReference type="ARBA" id="ARBA00022741"/>
    </source>
</evidence>
<keyword evidence="6" id="KW-0547">Nucleotide-binding</keyword>
<feature type="transmembrane region" description="Helical" evidence="12">
    <location>
        <begin position="610"/>
        <end position="634"/>
    </location>
</feature>
<evidence type="ECO:0000256" key="8">
    <source>
        <dbReference type="ARBA" id="ARBA00022967"/>
    </source>
</evidence>
<dbReference type="PANTHER" id="PTHR30572:SF7">
    <property type="entry name" value="MACROLIDE EXPORT ATP-BINDING_PERMEASE PROTEIN MACB"/>
    <property type="match status" value="1"/>
</dbReference>
<dbReference type="InterPro" id="IPR025857">
    <property type="entry name" value="MacB_PCD"/>
</dbReference>
<keyword evidence="5 12" id="KW-0812">Transmembrane</keyword>
<evidence type="ECO:0000256" key="3">
    <source>
        <dbReference type="ARBA" id="ARBA00022475"/>
    </source>
</evidence>
<dbReference type="SUPFAM" id="SSF52540">
    <property type="entry name" value="P-loop containing nucleoside triphosphate hydrolases"/>
    <property type="match status" value="1"/>
</dbReference>
<organism evidence="14 15">
    <name type="scientific">Rouxiella chamberiensis</name>
    <dbReference type="NCBI Taxonomy" id="1513468"/>
    <lineage>
        <taxon>Bacteria</taxon>
        <taxon>Pseudomonadati</taxon>
        <taxon>Pseudomonadota</taxon>
        <taxon>Gammaproteobacteria</taxon>
        <taxon>Enterobacterales</taxon>
        <taxon>Yersiniaceae</taxon>
        <taxon>Rouxiella</taxon>
    </lineage>
</organism>
<dbReference type="InterPro" id="IPR050250">
    <property type="entry name" value="Macrolide_Exporter_MacB"/>
</dbReference>
<protein>
    <submittedName>
        <fullName evidence="14">ATP-binding cassette domain-containing protein</fullName>
    </submittedName>
</protein>
<dbReference type="PROSITE" id="PS00211">
    <property type="entry name" value="ABC_TRANSPORTER_1"/>
    <property type="match status" value="1"/>
</dbReference>
<evidence type="ECO:0000256" key="12">
    <source>
        <dbReference type="SAM" id="Phobius"/>
    </source>
</evidence>
<dbReference type="InterPro" id="IPR003439">
    <property type="entry name" value="ABC_transporter-like_ATP-bd"/>
</dbReference>
<comment type="similarity">
    <text evidence="11">Belongs to the ABC transporter superfamily. Macrolide exporter (TC 3.A.1.122) family.</text>
</comment>
<keyword evidence="8" id="KW-1278">Translocase</keyword>
<evidence type="ECO:0000256" key="10">
    <source>
        <dbReference type="ARBA" id="ARBA00023136"/>
    </source>
</evidence>